<dbReference type="Proteomes" id="UP000183454">
    <property type="component" value="Unassembled WGS sequence"/>
</dbReference>
<accession>A0A1H2UQS6</accession>
<dbReference type="EMBL" id="FNNH01000017">
    <property type="protein sequence ID" value="SDW57929.1"/>
    <property type="molecule type" value="Genomic_DNA"/>
</dbReference>
<evidence type="ECO:0000313" key="3">
    <source>
        <dbReference type="Proteomes" id="UP000183454"/>
    </source>
</evidence>
<reference evidence="2 4" key="2">
    <citation type="submission" date="2019-07" db="EMBL/GenBank/DDBJ databases">
        <title>Active sludge and wastewater microbial communities from Klosterneuburg, Austria.</title>
        <authorList>
            <person name="Wagner M."/>
        </authorList>
    </citation>
    <scope>NUCLEOTIDE SEQUENCE [LARGE SCALE GENOMIC DNA]</scope>
    <source>
        <strain evidence="2 4">Nm2</strain>
    </source>
</reference>
<reference evidence="1 3" key="1">
    <citation type="submission" date="2016-10" db="EMBL/GenBank/DDBJ databases">
        <authorList>
            <person name="de Groot N.N."/>
        </authorList>
    </citation>
    <scope>NUCLEOTIDE SEQUENCE [LARGE SCALE GENOMIC DNA]</scope>
    <source>
        <strain evidence="1 3">Nm110</strain>
    </source>
</reference>
<dbReference type="EMBL" id="VNHT01000019">
    <property type="protein sequence ID" value="TYP88791.1"/>
    <property type="molecule type" value="Genomic_DNA"/>
</dbReference>
<dbReference type="AlphaFoldDB" id="A0A1H2UQS6"/>
<evidence type="ECO:0000313" key="2">
    <source>
        <dbReference type="EMBL" id="TYP88791.1"/>
    </source>
</evidence>
<name>A0A1H2UQS6_9PROT</name>
<dbReference type="Proteomes" id="UP000324176">
    <property type="component" value="Unassembled WGS sequence"/>
</dbReference>
<sequence>MVARRGKQAIPEADARKYEFLEVPLNIIVTVPRASTTYTIDLAYLFLVIIAPY</sequence>
<protein>
    <submittedName>
        <fullName evidence="1">Uncharacterized protein</fullName>
    </submittedName>
</protein>
<gene>
    <name evidence="2" type="ORF">BCL69_101946</name>
    <name evidence="1" type="ORF">SAMN05421882_101718</name>
</gene>
<organism evidence="1 3">
    <name type="scientific">Nitrosomonas communis</name>
    <dbReference type="NCBI Taxonomy" id="44574"/>
    <lineage>
        <taxon>Bacteria</taxon>
        <taxon>Pseudomonadati</taxon>
        <taxon>Pseudomonadota</taxon>
        <taxon>Betaproteobacteria</taxon>
        <taxon>Nitrosomonadales</taxon>
        <taxon>Nitrosomonadaceae</taxon>
        <taxon>Nitrosomonas</taxon>
    </lineage>
</organism>
<evidence type="ECO:0000313" key="4">
    <source>
        <dbReference type="Proteomes" id="UP000324176"/>
    </source>
</evidence>
<evidence type="ECO:0000313" key="1">
    <source>
        <dbReference type="EMBL" id="SDW57929.1"/>
    </source>
</evidence>
<proteinExistence type="predicted"/>